<feature type="signal peptide" evidence="1">
    <location>
        <begin position="1"/>
        <end position="26"/>
    </location>
</feature>
<accession>A0ABP8F5L8</accession>
<comment type="caution">
    <text evidence="2">The sequence shown here is derived from an EMBL/GenBank/DDBJ whole genome shotgun (WGS) entry which is preliminary data.</text>
</comment>
<evidence type="ECO:0000313" key="2">
    <source>
        <dbReference type="EMBL" id="GAA4295585.1"/>
    </source>
</evidence>
<dbReference type="Proteomes" id="UP001501844">
    <property type="component" value="Unassembled WGS sequence"/>
</dbReference>
<keyword evidence="1" id="KW-0732">Signal</keyword>
<sequence>MKALQALVHYSLLVAILLASMGFKVAVTQCAGKGETSIGFFSEPGCCCKKAAKEPMKECGDMSCVMQRSVALQSTFGSSSRQVAKAVKVQEQIASTDYTYSIRLVVLQALPVVILPPPITGRDLSILHQTFLL</sequence>
<evidence type="ECO:0000313" key="3">
    <source>
        <dbReference type="Proteomes" id="UP001501844"/>
    </source>
</evidence>
<reference evidence="3" key="1">
    <citation type="journal article" date="2019" name="Int. J. Syst. Evol. Microbiol.">
        <title>The Global Catalogue of Microorganisms (GCM) 10K type strain sequencing project: providing services to taxonomists for standard genome sequencing and annotation.</title>
        <authorList>
            <consortium name="The Broad Institute Genomics Platform"/>
            <consortium name="The Broad Institute Genome Sequencing Center for Infectious Disease"/>
            <person name="Wu L."/>
            <person name="Ma J."/>
        </authorList>
    </citation>
    <scope>NUCLEOTIDE SEQUENCE [LARGE SCALE GENOMIC DNA]</scope>
    <source>
        <strain evidence="3">JCM 17917</strain>
    </source>
</reference>
<organism evidence="2 3">
    <name type="scientific">Nibribacter koreensis</name>
    <dbReference type="NCBI Taxonomy" id="1084519"/>
    <lineage>
        <taxon>Bacteria</taxon>
        <taxon>Pseudomonadati</taxon>
        <taxon>Bacteroidota</taxon>
        <taxon>Cytophagia</taxon>
        <taxon>Cytophagales</taxon>
        <taxon>Hymenobacteraceae</taxon>
        <taxon>Nibribacter</taxon>
    </lineage>
</organism>
<keyword evidence="3" id="KW-1185">Reference proteome</keyword>
<evidence type="ECO:0000256" key="1">
    <source>
        <dbReference type="SAM" id="SignalP"/>
    </source>
</evidence>
<proteinExistence type="predicted"/>
<protein>
    <submittedName>
        <fullName evidence="2">Uncharacterized protein</fullName>
    </submittedName>
</protein>
<gene>
    <name evidence="2" type="ORF">GCM10023183_01610</name>
</gene>
<feature type="chain" id="PRO_5046375583" evidence="1">
    <location>
        <begin position="27"/>
        <end position="133"/>
    </location>
</feature>
<name>A0ABP8F5L8_9BACT</name>
<dbReference type="EMBL" id="BAABGX010000001">
    <property type="protein sequence ID" value="GAA4295585.1"/>
    <property type="molecule type" value="Genomic_DNA"/>
</dbReference>